<dbReference type="FunFam" id="3.20.10.10:FF:000002">
    <property type="entry name" value="D-alanine aminotransferase"/>
    <property type="match status" value="1"/>
</dbReference>
<sequence>MTDIWLNGVFAPCDGAIAANDRGLLLADGVFDTALVLGGRVFRMGEHLDRLVTAAECLDIPVARNDLQAAMFALAARQGNGSIRLTLTRGPGPRGIALPADAHPSLLGSSAPLTSSAMFSATRLDVSSIRRNETSPTTRMKSLAYLDAVLANHAARQVGADEALFLNTKDRVACSALANVFVLKDGELSTPPLADGVLDGITRRWVLAHAGEFGLTVRERSLGLADLADATVFLTNSLRLISPATLDPSTIGRPDGPLTPLMIGLCEAIAAECGIDPRALGAVVEPH</sequence>
<protein>
    <recommendedName>
        <fullName evidence="5">Branched-chain-amino-acid aminotransferase</fullName>
    </recommendedName>
</protein>
<evidence type="ECO:0000256" key="2">
    <source>
        <dbReference type="ARBA" id="ARBA00009320"/>
    </source>
</evidence>
<dbReference type="InterPro" id="IPR036038">
    <property type="entry name" value="Aminotransferase-like"/>
</dbReference>
<evidence type="ECO:0000256" key="1">
    <source>
        <dbReference type="ARBA" id="ARBA00001933"/>
    </source>
</evidence>
<dbReference type="InterPro" id="IPR001544">
    <property type="entry name" value="Aminotrans_IV"/>
</dbReference>
<proteinExistence type="inferred from homology"/>
<dbReference type="Gene3D" id="3.20.10.10">
    <property type="entry name" value="D-amino Acid Aminotransferase, subunit A, domain 2"/>
    <property type="match status" value="1"/>
</dbReference>
<dbReference type="Pfam" id="PF01063">
    <property type="entry name" value="Aminotran_4"/>
    <property type="match status" value="1"/>
</dbReference>
<dbReference type="AlphaFoldDB" id="A0A0F9UBW4"/>
<evidence type="ECO:0008006" key="5">
    <source>
        <dbReference type="Google" id="ProtNLM"/>
    </source>
</evidence>
<dbReference type="EMBL" id="LAZR01000122">
    <property type="protein sequence ID" value="KKN89149.1"/>
    <property type="molecule type" value="Genomic_DNA"/>
</dbReference>
<dbReference type="GO" id="GO:0008652">
    <property type="term" value="P:amino acid biosynthetic process"/>
    <property type="evidence" value="ECO:0007669"/>
    <property type="project" value="UniProtKB-ARBA"/>
</dbReference>
<dbReference type="GO" id="GO:0003824">
    <property type="term" value="F:catalytic activity"/>
    <property type="evidence" value="ECO:0007669"/>
    <property type="project" value="InterPro"/>
</dbReference>
<accession>A0A0F9UBW4</accession>
<comment type="caution">
    <text evidence="4">The sequence shown here is derived from an EMBL/GenBank/DDBJ whole genome shotgun (WGS) entry which is preliminary data.</text>
</comment>
<dbReference type="InterPro" id="IPR043131">
    <property type="entry name" value="BCAT-like_N"/>
</dbReference>
<evidence type="ECO:0000313" key="4">
    <source>
        <dbReference type="EMBL" id="KKN89149.1"/>
    </source>
</evidence>
<gene>
    <name evidence="4" type="ORF">LCGC14_0241470</name>
</gene>
<dbReference type="InterPro" id="IPR050571">
    <property type="entry name" value="Class-IV_PLP-Dep_Aminotrnsfr"/>
</dbReference>
<dbReference type="GO" id="GO:0046394">
    <property type="term" value="P:carboxylic acid biosynthetic process"/>
    <property type="evidence" value="ECO:0007669"/>
    <property type="project" value="UniProtKB-ARBA"/>
</dbReference>
<comment type="similarity">
    <text evidence="2">Belongs to the class-IV pyridoxal-phosphate-dependent aminotransferase family.</text>
</comment>
<keyword evidence="3" id="KW-0663">Pyridoxal phosphate</keyword>
<name>A0A0F9UBW4_9ZZZZ</name>
<comment type="cofactor">
    <cofactor evidence="1">
        <name>pyridoxal 5'-phosphate</name>
        <dbReference type="ChEBI" id="CHEBI:597326"/>
    </cofactor>
</comment>
<dbReference type="InterPro" id="IPR043132">
    <property type="entry name" value="BCAT-like_C"/>
</dbReference>
<organism evidence="4">
    <name type="scientific">marine sediment metagenome</name>
    <dbReference type="NCBI Taxonomy" id="412755"/>
    <lineage>
        <taxon>unclassified sequences</taxon>
        <taxon>metagenomes</taxon>
        <taxon>ecological metagenomes</taxon>
    </lineage>
</organism>
<reference evidence="4" key="1">
    <citation type="journal article" date="2015" name="Nature">
        <title>Complex archaea that bridge the gap between prokaryotes and eukaryotes.</title>
        <authorList>
            <person name="Spang A."/>
            <person name="Saw J.H."/>
            <person name="Jorgensen S.L."/>
            <person name="Zaremba-Niedzwiedzka K."/>
            <person name="Martijn J."/>
            <person name="Lind A.E."/>
            <person name="van Eijk R."/>
            <person name="Schleper C."/>
            <person name="Guy L."/>
            <person name="Ettema T.J."/>
        </authorList>
    </citation>
    <scope>NUCLEOTIDE SEQUENCE</scope>
</reference>
<dbReference type="PANTHER" id="PTHR42743">
    <property type="entry name" value="AMINO-ACID AMINOTRANSFERASE"/>
    <property type="match status" value="1"/>
</dbReference>
<dbReference type="Gene3D" id="3.30.470.10">
    <property type="match status" value="1"/>
</dbReference>
<dbReference type="SUPFAM" id="SSF56752">
    <property type="entry name" value="D-aminoacid aminotransferase-like PLP-dependent enzymes"/>
    <property type="match status" value="1"/>
</dbReference>
<evidence type="ECO:0000256" key="3">
    <source>
        <dbReference type="ARBA" id="ARBA00022898"/>
    </source>
</evidence>
<dbReference type="PANTHER" id="PTHR42743:SF11">
    <property type="entry name" value="AMINODEOXYCHORISMATE LYASE"/>
    <property type="match status" value="1"/>
</dbReference>